<comment type="caution">
    <text evidence="1">The sequence shown here is derived from an EMBL/GenBank/DDBJ whole genome shotgun (WGS) entry which is preliminary data.</text>
</comment>
<sequence>MNHVVGNQNVLYSSDTTDVDQMLALTNDNLQIEGTNTSERSSTTTLDLKEGEMVVYHGNHTIGNQNALCSSEVTIRNQILPLVQSKLQVEVTNTSEQSSTTAIDHNEGVKLSHVSGTLLTVHSSIACLACLICVMSRRDQGYKNLKKICETEIGN</sequence>
<organism evidence="1 2">
    <name type="scientific">Coptis chinensis</name>
    <dbReference type="NCBI Taxonomy" id="261450"/>
    <lineage>
        <taxon>Eukaryota</taxon>
        <taxon>Viridiplantae</taxon>
        <taxon>Streptophyta</taxon>
        <taxon>Embryophyta</taxon>
        <taxon>Tracheophyta</taxon>
        <taxon>Spermatophyta</taxon>
        <taxon>Magnoliopsida</taxon>
        <taxon>Ranunculales</taxon>
        <taxon>Ranunculaceae</taxon>
        <taxon>Coptidoideae</taxon>
        <taxon>Coptis</taxon>
    </lineage>
</organism>
<dbReference type="OrthoDB" id="1975926at2759"/>
<keyword evidence="2" id="KW-1185">Reference proteome</keyword>
<evidence type="ECO:0000313" key="1">
    <source>
        <dbReference type="EMBL" id="KAF9599162.1"/>
    </source>
</evidence>
<name>A0A835HIX9_9MAGN</name>
<reference evidence="1 2" key="1">
    <citation type="submission" date="2020-10" db="EMBL/GenBank/DDBJ databases">
        <title>The Coptis chinensis genome and diversification of protoberbering-type alkaloids.</title>
        <authorList>
            <person name="Wang B."/>
            <person name="Shu S."/>
            <person name="Song C."/>
            <person name="Liu Y."/>
        </authorList>
    </citation>
    <scope>NUCLEOTIDE SEQUENCE [LARGE SCALE GENOMIC DNA]</scope>
    <source>
        <strain evidence="1">HL-2020</strain>
        <tissue evidence="1">Leaf</tissue>
    </source>
</reference>
<dbReference type="EMBL" id="JADFTS010000007">
    <property type="protein sequence ID" value="KAF9599162.1"/>
    <property type="molecule type" value="Genomic_DNA"/>
</dbReference>
<proteinExistence type="predicted"/>
<evidence type="ECO:0000313" key="2">
    <source>
        <dbReference type="Proteomes" id="UP000631114"/>
    </source>
</evidence>
<dbReference type="Proteomes" id="UP000631114">
    <property type="component" value="Unassembled WGS sequence"/>
</dbReference>
<protein>
    <submittedName>
        <fullName evidence="1">Uncharacterized protein</fullName>
    </submittedName>
</protein>
<gene>
    <name evidence="1" type="ORF">IFM89_035441</name>
</gene>
<accession>A0A835HIX9</accession>
<dbReference type="AlphaFoldDB" id="A0A835HIX9"/>